<dbReference type="InterPro" id="IPR008978">
    <property type="entry name" value="HSP20-like_chaperone"/>
</dbReference>
<protein>
    <submittedName>
        <fullName evidence="7">Protein lethal(2)essential for life-like</fullName>
    </submittedName>
</protein>
<gene>
    <name evidence="7" type="primary">LOC106478624</name>
</gene>
<dbReference type="InterPro" id="IPR002068">
    <property type="entry name" value="A-crystallin/Hsp20_dom"/>
</dbReference>
<dbReference type="CDD" id="cd06526">
    <property type="entry name" value="metazoan_ACD"/>
    <property type="match status" value="1"/>
</dbReference>
<evidence type="ECO:0000256" key="4">
    <source>
        <dbReference type="RuleBase" id="RU003616"/>
    </source>
</evidence>
<evidence type="ECO:0000256" key="1">
    <source>
        <dbReference type="ARBA" id="ARBA00023016"/>
    </source>
</evidence>
<dbReference type="RefSeq" id="XP_013794634.1">
    <property type="nucleotide sequence ID" value="XM_013939180.2"/>
</dbReference>
<keyword evidence="6" id="KW-1185">Reference proteome</keyword>
<dbReference type="GeneID" id="106478624"/>
<dbReference type="InterPro" id="IPR055269">
    <property type="entry name" value="Alpha-crystallin/HSP_16"/>
</dbReference>
<reference evidence="7" key="1">
    <citation type="submission" date="2025-08" db="UniProtKB">
        <authorList>
            <consortium name="RefSeq"/>
        </authorList>
    </citation>
    <scope>IDENTIFICATION</scope>
    <source>
        <tissue evidence="7">Muscle</tissue>
    </source>
</reference>
<evidence type="ECO:0000256" key="2">
    <source>
        <dbReference type="PIRNR" id="PIRNR036514"/>
    </source>
</evidence>
<dbReference type="PANTHER" id="PTHR45640:SF13">
    <property type="entry name" value="HEAT SHOCK PROTEIN 22-RELATED"/>
    <property type="match status" value="1"/>
</dbReference>
<accession>A0ABM1C5L4</accession>
<name>A0ABM1C5L4_LIMPO</name>
<dbReference type="Pfam" id="PF00011">
    <property type="entry name" value="HSP20"/>
    <property type="match status" value="1"/>
</dbReference>
<sequence>MAFSRSLIPNFFGRDWWDLWDYPSQIGDQNFGLGIHDSNFLPPMFYDDYLRPRRCSNRHRGSGHSRVTNEKDKFQLSLDVNHFAPNEITVKTVGNSVLIEGKHEEKQDEHGIISRQFVRRYMLPKEVDPETVRSSLSLDGILTVDAPKKPLESCKPNERIVDIQIEEKETLREGHN</sequence>
<evidence type="ECO:0000313" key="7">
    <source>
        <dbReference type="RefSeq" id="XP_013794634.1"/>
    </source>
</evidence>
<evidence type="ECO:0000313" key="6">
    <source>
        <dbReference type="Proteomes" id="UP000694941"/>
    </source>
</evidence>
<feature type="domain" description="SHSP" evidence="5">
    <location>
        <begin position="56"/>
        <end position="166"/>
    </location>
</feature>
<dbReference type="PROSITE" id="PS01031">
    <property type="entry name" value="SHSP"/>
    <property type="match status" value="1"/>
</dbReference>
<proteinExistence type="inferred from homology"/>
<organism evidence="6 7">
    <name type="scientific">Limulus polyphemus</name>
    <name type="common">Atlantic horseshoe crab</name>
    <dbReference type="NCBI Taxonomy" id="6850"/>
    <lineage>
        <taxon>Eukaryota</taxon>
        <taxon>Metazoa</taxon>
        <taxon>Ecdysozoa</taxon>
        <taxon>Arthropoda</taxon>
        <taxon>Chelicerata</taxon>
        <taxon>Merostomata</taxon>
        <taxon>Xiphosura</taxon>
        <taxon>Limulidae</taxon>
        <taxon>Limulus</taxon>
    </lineage>
</organism>
<dbReference type="Gene3D" id="2.60.40.790">
    <property type="match status" value="1"/>
</dbReference>
<dbReference type="PIRSF" id="PIRSF036514">
    <property type="entry name" value="Sm_HSP_B1"/>
    <property type="match status" value="1"/>
</dbReference>
<dbReference type="Proteomes" id="UP000694941">
    <property type="component" value="Unplaced"/>
</dbReference>
<keyword evidence="1" id="KW-0346">Stress response</keyword>
<dbReference type="PANTHER" id="PTHR45640">
    <property type="entry name" value="HEAT SHOCK PROTEIN HSP-12.2-RELATED"/>
    <property type="match status" value="1"/>
</dbReference>
<evidence type="ECO:0000259" key="5">
    <source>
        <dbReference type="PROSITE" id="PS01031"/>
    </source>
</evidence>
<comment type="similarity">
    <text evidence="2 3 4">Belongs to the small heat shock protein (HSP20) family.</text>
</comment>
<dbReference type="InterPro" id="IPR001436">
    <property type="entry name" value="Alpha-crystallin/sHSP_animal"/>
</dbReference>
<evidence type="ECO:0000256" key="3">
    <source>
        <dbReference type="PROSITE-ProRule" id="PRU00285"/>
    </source>
</evidence>
<dbReference type="PRINTS" id="PR00299">
    <property type="entry name" value="ACRYSTALLIN"/>
</dbReference>
<dbReference type="SUPFAM" id="SSF49764">
    <property type="entry name" value="HSP20-like chaperones"/>
    <property type="match status" value="1"/>
</dbReference>